<organism evidence="1 2">
    <name type="scientific">Tanacetum coccineum</name>
    <dbReference type="NCBI Taxonomy" id="301880"/>
    <lineage>
        <taxon>Eukaryota</taxon>
        <taxon>Viridiplantae</taxon>
        <taxon>Streptophyta</taxon>
        <taxon>Embryophyta</taxon>
        <taxon>Tracheophyta</taxon>
        <taxon>Spermatophyta</taxon>
        <taxon>Magnoliopsida</taxon>
        <taxon>eudicotyledons</taxon>
        <taxon>Gunneridae</taxon>
        <taxon>Pentapetalae</taxon>
        <taxon>asterids</taxon>
        <taxon>campanulids</taxon>
        <taxon>Asterales</taxon>
        <taxon>Asteraceae</taxon>
        <taxon>Asteroideae</taxon>
        <taxon>Anthemideae</taxon>
        <taxon>Anthemidinae</taxon>
        <taxon>Tanacetum</taxon>
    </lineage>
</organism>
<dbReference type="EMBL" id="BQNB010010882">
    <property type="protein sequence ID" value="GJS83186.1"/>
    <property type="molecule type" value="Genomic_DNA"/>
</dbReference>
<comment type="caution">
    <text evidence="1">The sequence shown here is derived from an EMBL/GenBank/DDBJ whole genome shotgun (WGS) entry which is preliminary data.</text>
</comment>
<protein>
    <submittedName>
        <fullName evidence="1">Uncharacterized protein</fullName>
    </submittedName>
</protein>
<name>A0ABQ4Z0J5_9ASTR</name>
<reference evidence="1" key="2">
    <citation type="submission" date="2022-01" db="EMBL/GenBank/DDBJ databases">
        <authorList>
            <person name="Yamashiro T."/>
            <person name="Shiraishi A."/>
            <person name="Satake H."/>
            <person name="Nakayama K."/>
        </authorList>
    </citation>
    <scope>NUCLEOTIDE SEQUENCE</scope>
</reference>
<accession>A0ABQ4Z0J5</accession>
<reference evidence="1" key="1">
    <citation type="journal article" date="2022" name="Int. J. Mol. Sci.">
        <title>Draft Genome of Tanacetum Coccineum: Genomic Comparison of Closely Related Tanacetum-Family Plants.</title>
        <authorList>
            <person name="Yamashiro T."/>
            <person name="Shiraishi A."/>
            <person name="Nakayama K."/>
            <person name="Satake H."/>
        </authorList>
    </citation>
    <scope>NUCLEOTIDE SEQUENCE</scope>
</reference>
<evidence type="ECO:0000313" key="1">
    <source>
        <dbReference type="EMBL" id="GJS83186.1"/>
    </source>
</evidence>
<keyword evidence="2" id="KW-1185">Reference proteome</keyword>
<sequence>MSMMHFLKLEVVEKLLELEMLLDIKALEMEALVDAMDVDSAFVALVEQSGLSSKRDFIVLFKSRRHMEVLVVDDLRLKRPFETFDGTSTTPVPIHEVDDVTGLEVQCNGPSVSLKKTQGCKVPFVVKNGLTN</sequence>
<proteinExistence type="predicted"/>
<dbReference type="Proteomes" id="UP001151760">
    <property type="component" value="Unassembled WGS sequence"/>
</dbReference>
<gene>
    <name evidence="1" type="ORF">Tco_0749727</name>
</gene>
<evidence type="ECO:0000313" key="2">
    <source>
        <dbReference type="Proteomes" id="UP001151760"/>
    </source>
</evidence>